<keyword evidence="5" id="KW-1185">Reference proteome</keyword>
<feature type="region of interest" description="Disordered" evidence="2">
    <location>
        <begin position="98"/>
        <end position="125"/>
    </location>
</feature>
<dbReference type="InterPro" id="IPR017441">
    <property type="entry name" value="Protein_kinase_ATP_BS"/>
</dbReference>
<comment type="caution">
    <text evidence="4">The sequence shown here is derived from an EMBL/GenBank/DDBJ whole genome shotgun (WGS) entry which is preliminary data.</text>
</comment>
<name>A0AAE0EWG2_9CHLO</name>
<evidence type="ECO:0000256" key="2">
    <source>
        <dbReference type="SAM" id="MobiDB-lite"/>
    </source>
</evidence>
<proteinExistence type="predicted"/>
<dbReference type="PANTHER" id="PTHR44329">
    <property type="entry name" value="SERINE/THREONINE-PROTEIN KINASE TNNI3K-RELATED"/>
    <property type="match status" value="1"/>
</dbReference>
<protein>
    <recommendedName>
        <fullName evidence="3">Protein kinase domain-containing protein</fullName>
    </recommendedName>
</protein>
<organism evidence="4 5">
    <name type="scientific">Cymbomonas tetramitiformis</name>
    <dbReference type="NCBI Taxonomy" id="36881"/>
    <lineage>
        <taxon>Eukaryota</taxon>
        <taxon>Viridiplantae</taxon>
        <taxon>Chlorophyta</taxon>
        <taxon>Pyramimonadophyceae</taxon>
        <taxon>Pyramimonadales</taxon>
        <taxon>Pyramimonadaceae</taxon>
        <taxon>Cymbomonas</taxon>
    </lineage>
</organism>
<reference evidence="4 5" key="1">
    <citation type="journal article" date="2015" name="Genome Biol. Evol.">
        <title>Comparative Genomics of a Bacterivorous Green Alga Reveals Evolutionary Causalities and Consequences of Phago-Mixotrophic Mode of Nutrition.</title>
        <authorList>
            <person name="Burns J.A."/>
            <person name="Paasch A."/>
            <person name="Narechania A."/>
            <person name="Kim E."/>
        </authorList>
    </citation>
    <scope>NUCLEOTIDE SEQUENCE [LARGE SCALE GENOMIC DNA]</scope>
    <source>
        <strain evidence="4 5">PLY_AMNH</strain>
    </source>
</reference>
<dbReference type="PROSITE" id="PS50011">
    <property type="entry name" value="PROTEIN_KINASE_DOM"/>
    <property type="match status" value="1"/>
</dbReference>
<dbReference type="EMBL" id="LGRX02032891">
    <property type="protein sequence ID" value="KAK3243398.1"/>
    <property type="molecule type" value="Genomic_DNA"/>
</dbReference>
<dbReference type="AlphaFoldDB" id="A0AAE0EWG2"/>
<evidence type="ECO:0000256" key="1">
    <source>
        <dbReference type="PROSITE-ProRule" id="PRU10141"/>
    </source>
</evidence>
<keyword evidence="1" id="KW-0067">ATP-binding</keyword>
<dbReference type="Pfam" id="PF07714">
    <property type="entry name" value="PK_Tyr_Ser-Thr"/>
    <property type="match status" value="1"/>
</dbReference>
<sequence length="506" mass="55235">SQHDTFVDEGVKRHEIYDYRVVMWSSTGQSDYAYVEGCTGTQGAWLVASFWFYHSSTQGTSTLLLALVCLVGALGLQPSPVLRRTLLQLLRSDSDLDRRNSLRKRPKEGMQRRASAGEAVLRRRKSSALVGRQSKLQKRAYSTQNLVATRSSVAAIHESSSAPDVVQRGLPGSAARAEEEPSTCENAEDAWAKIMAAEEDSDDQVENAGDAWAKIMADEQQLEVRSQLALIRQKALTLLRPLRSWPYSFTGSGTDTSGAATPVERQESERRVKSGLPSDSGIKSWEIDEASIKKDKLIGEGAYGQVWLGSWNSQTVAIKQFSARGPLHPSVVDEGCPALGCDETGIEGHVNMTPPSSVRGMHMFKDPPFYLGKGQPHPASCNGIQPAATHQLQRHPASCNPPAAMASNQLQRTSCTGIQPAATHQLQRHPTSRNAPAASKADGQEEDLKVLADLEREAQTLASLRHPSILSFYGVLLPTQEAPELAVVTEYCKHGTLRNFLRDASK</sequence>
<feature type="region of interest" description="Disordered" evidence="2">
    <location>
        <begin position="422"/>
        <end position="444"/>
    </location>
</feature>
<evidence type="ECO:0000313" key="4">
    <source>
        <dbReference type="EMBL" id="KAK3243398.1"/>
    </source>
</evidence>
<dbReference type="SUPFAM" id="SSF56112">
    <property type="entry name" value="Protein kinase-like (PK-like)"/>
    <property type="match status" value="1"/>
</dbReference>
<dbReference type="InterPro" id="IPR051681">
    <property type="entry name" value="Ser/Thr_Kinases-Pseudokinases"/>
</dbReference>
<dbReference type="Proteomes" id="UP001190700">
    <property type="component" value="Unassembled WGS sequence"/>
</dbReference>
<feature type="region of interest" description="Disordered" evidence="2">
    <location>
        <begin position="251"/>
        <end position="278"/>
    </location>
</feature>
<feature type="region of interest" description="Disordered" evidence="2">
    <location>
        <begin position="158"/>
        <end position="185"/>
    </location>
</feature>
<dbReference type="GO" id="GO:0005524">
    <property type="term" value="F:ATP binding"/>
    <property type="evidence" value="ECO:0007669"/>
    <property type="project" value="UniProtKB-UniRule"/>
</dbReference>
<dbReference type="InterPro" id="IPR011009">
    <property type="entry name" value="Kinase-like_dom_sf"/>
</dbReference>
<feature type="domain" description="Protein kinase" evidence="3">
    <location>
        <begin position="292"/>
        <end position="506"/>
    </location>
</feature>
<feature type="non-terminal residue" evidence="4">
    <location>
        <position position="1"/>
    </location>
</feature>
<gene>
    <name evidence="4" type="ORF">CYMTET_46946</name>
</gene>
<evidence type="ECO:0000259" key="3">
    <source>
        <dbReference type="PROSITE" id="PS50011"/>
    </source>
</evidence>
<evidence type="ECO:0000313" key="5">
    <source>
        <dbReference type="Proteomes" id="UP001190700"/>
    </source>
</evidence>
<dbReference type="Gene3D" id="3.30.200.20">
    <property type="entry name" value="Phosphorylase Kinase, domain 1"/>
    <property type="match status" value="1"/>
</dbReference>
<dbReference type="InterPro" id="IPR001245">
    <property type="entry name" value="Ser-Thr/Tyr_kinase_cat_dom"/>
</dbReference>
<keyword evidence="1" id="KW-0547">Nucleotide-binding</keyword>
<dbReference type="Gene3D" id="1.10.510.10">
    <property type="entry name" value="Transferase(Phosphotransferase) domain 1"/>
    <property type="match status" value="1"/>
</dbReference>
<dbReference type="InterPro" id="IPR000719">
    <property type="entry name" value="Prot_kinase_dom"/>
</dbReference>
<accession>A0AAE0EWG2</accession>
<feature type="binding site" evidence="1">
    <location>
        <position position="319"/>
    </location>
    <ligand>
        <name>ATP</name>
        <dbReference type="ChEBI" id="CHEBI:30616"/>
    </ligand>
</feature>
<dbReference type="GO" id="GO:0004674">
    <property type="term" value="F:protein serine/threonine kinase activity"/>
    <property type="evidence" value="ECO:0007669"/>
    <property type="project" value="TreeGrafter"/>
</dbReference>
<dbReference type="PROSITE" id="PS00107">
    <property type="entry name" value="PROTEIN_KINASE_ATP"/>
    <property type="match status" value="1"/>
</dbReference>